<dbReference type="InterPro" id="IPR006118">
    <property type="entry name" value="Recombinase_CS"/>
</dbReference>
<evidence type="ECO:0000256" key="3">
    <source>
        <dbReference type="ARBA" id="ARBA00023172"/>
    </source>
</evidence>
<dbReference type="EMBL" id="CP081078">
    <property type="protein sequence ID" value="UWQ57281.1"/>
    <property type="molecule type" value="Genomic_DNA"/>
</dbReference>
<reference evidence="8" key="1">
    <citation type="submission" date="2021-08" db="EMBL/GenBank/DDBJ databases">
        <authorList>
            <person name="Nwanade C."/>
            <person name="Wang M."/>
            <person name="Masoudi A."/>
            <person name="Yu Z."/>
            <person name="Liu J."/>
        </authorList>
    </citation>
    <scope>NUCLEOTIDE SEQUENCE</scope>
    <source>
        <strain evidence="8">S141</strain>
    </source>
</reference>
<evidence type="ECO:0000313" key="8">
    <source>
        <dbReference type="EMBL" id="UWQ57281.1"/>
    </source>
</evidence>
<dbReference type="InterPro" id="IPR036162">
    <property type="entry name" value="Resolvase-like_N_sf"/>
</dbReference>
<dbReference type="PANTHER" id="PTHR30461:SF23">
    <property type="entry name" value="DNA RECOMBINASE-RELATED"/>
    <property type="match status" value="1"/>
</dbReference>
<feature type="active site" description="O-(5'-phospho-DNA)-serine intermediate" evidence="4">
    <location>
        <position position="12"/>
    </location>
</feature>
<organism evidence="8 9">
    <name type="scientific">Leisingera caerulea</name>
    <name type="common">Phaeobacter caeruleus</name>
    <dbReference type="NCBI Taxonomy" id="506591"/>
    <lineage>
        <taxon>Bacteria</taxon>
        <taxon>Pseudomonadati</taxon>
        <taxon>Pseudomonadota</taxon>
        <taxon>Alphaproteobacteria</taxon>
        <taxon>Rhodobacterales</taxon>
        <taxon>Roseobacteraceae</taxon>
        <taxon>Leisingera</taxon>
    </lineage>
</organism>
<evidence type="ECO:0000259" key="7">
    <source>
        <dbReference type="PROSITE" id="PS51737"/>
    </source>
</evidence>
<gene>
    <name evidence="8" type="ORF">K3722_12175</name>
</gene>
<dbReference type="Proteomes" id="UP001058184">
    <property type="component" value="Chromosome"/>
</dbReference>
<dbReference type="Gene3D" id="3.90.1750.20">
    <property type="entry name" value="Putative Large Serine Recombinase, Chain B, Domain 2"/>
    <property type="match status" value="1"/>
</dbReference>
<feature type="domain" description="Recombinase" evidence="7">
    <location>
        <begin position="158"/>
        <end position="271"/>
    </location>
</feature>
<evidence type="ECO:0000259" key="6">
    <source>
        <dbReference type="PROSITE" id="PS51736"/>
    </source>
</evidence>
<evidence type="ECO:0000256" key="5">
    <source>
        <dbReference type="SAM" id="Coils"/>
    </source>
</evidence>
<keyword evidence="1" id="KW-0229">DNA integration</keyword>
<dbReference type="Pfam" id="PF13408">
    <property type="entry name" value="Zn_ribbon_recom"/>
    <property type="match status" value="1"/>
</dbReference>
<evidence type="ECO:0000256" key="1">
    <source>
        <dbReference type="ARBA" id="ARBA00022908"/>
    </source>
</evidence>
<dbReference type="InterPro" id="IPR038109">
    <property type="entry name" value="DNA_bind_recomb_sf"/>
</dbReference>
<accession>A0ABY5WSX9</accession>
<dbReference type="SUPFAM" id="SSF53041">
    <property type="entry name" value="Resolvase-like"/>
    <property type="match status" value="1"/>
</dbReference>
<protein>
    <submittedName>
        <fullName evidence="8">Recombinase family protein</fullName>
    </submittedName>
</protein>
<sequence>MTSEAIIYARVSSLKQVKEGNGLSSQIAICKEHCKTNGLKPVKEFQDDTTGGNADRKGLNELKQWLAKNKSKRVVFVFDALSRVARDVRVYHEIKDAAKKNGACFSCPTFRFDDSPEGEFAENIQISVDQFQRQQNARQTKDRTKGRLLNGYWCMKAPFGYRSDGKGKVIVPHETFAPIAKAALEGYASGHFQTHREVRNFIEQHPEFRANRKTARLGNNFVKDMLKRSIYAGYFEYAPWDVPMTKGKHEPLISIGTHKKIQDRLSQRVTAPFRKDIALDFPLRGFIVCADCGSPLTGYWATNRKKVKYPYYECHKKGCESSRKAIPRDKLELEFVELLGQLQPSADIVAAARAILKDMWKQREAHLLDRRKVLKAYMQKIEAEIEGFLDRIVETRNPSIVSAYEKRISNLQREMMVFEEEQSNLGKKQPDFEELFEHTINILSSPCEIWKNKGFRWKRLVLKTVFSERVPYCRNQGLRTAKTTFPFKALSRFFGEDGVLVPPHGLEPRTY</sequence>
<feature type="coiled-coil region" evidence="5">
    <location>
        <begin position="401"/>
        <end position="428"/>
    </location>
</feature>
<dbReference type="InterPro" id="IPR006119">
    <property type="entry name" value="Resolv_N"/>
</dbReference>
<evidence type="ECO:0000256" key="2">
    <source>
        <dbReference type="ARBA" id="ARBA00023125"/>
    </source>
</evidence>
<evidence type="ECO:0000256" key="4">
    <source>
        <dbReference type="PROSITE-ProRule" id="PRU10137"/>
    </source>
</evidence>
<dbReference type="InterPro" id="IPR050639">
    <property type="entry name" value="SSR_resolvase"/>
</dbReference>
<keyword evidence="5" id="KW-0175">Coiled coil</keyword>
<evidence type="ECO:0000313" key="9">
    <source>
        <dbReference type="Proteomes" id="UP001058184"/>
    </source>
</evidence>
<dbReference type="PANTHER" id="PTHR30461">
    <property type="entry name" value="DNA-INVERTASE FROM LAMBDOID PROPHAGE"/>
    <property type="match status" value="1"/>
</dbReference>
<dbReference type="PROSITE" id="PS51737">
    <property type="entry name" value="RECOMBINASE_DNA_BIND"/>
    <property type="match status" value="1"/>
</dbReference>
<keyword evidence="9" id="KW-1185">Reference proteome</keyword>
<dbReference type="SMART" id="SM00857">
    <property type="entry name" value="Resolvase"/>
    <property type="match status" value="1"/>
</dbReference>
<feature type="domain" description="Resolvase/invertase-type recombinase catalytic" evidence="6">
    <location>
        <begin position="4"/>
        <end position="155"/>
    </location>
</feature>
<proteinExistence type="predicted"/>
<dbReference type="PROSITE" id="PS00397">
    <property type="entry name" value="RECOMBINASES_1"/>
    <property type="match status" value="1"/>
</dbReference>
<dbReference type="RefSeq" id="WP_260000528.1">
    <property type="nucleotide sequence ID" value="NZ_CP081078.1"/>
</dbReference>
<keyword evidence="2" id="KW-0238">DNA-binding</keyword>
<keyword evidence="3" id="KW-0233">DNA recombination</keyword>
<dbReference type="InterPro" id="IPR011109">
    <property type="entry name" value="DNA_bind_recombinase_dom"/>
</dbReference>
<dbReference type="Gene3D" id="3.40.50.1390">
    <property type="entry name" value="Resolvase, N-terminal catalytic domain"/>
    <property type="match status" value="1"/>
</dbReference>
<dbReference type="InterPro" id="IPR025827">
    <property type="entry name" value="Zn_ribbon_recom_dom"/>
</dbReference>
<name>A0ABY5WSX9_LEICA</name>
<dbReference type="PROSITE" id="PS51736">
    <property type="entry name" value="RECOMBINASES_3"/>
    <property type="match status" value="1"/>
</dbReference>
<dbReference type="Pfam" id="PF00239">
    <property type="entry name" value="Resolvase"/>
    <property type="match status" value="1"/>
</dbReference>
<dbReference type="CDD" id="cd00338">
    <property type="entry name" value="Ser_Recombinase"/>
    <property type="match status" value="1"/>
</dbReference>